<dbReference type="Proteomes" id="UP000801428">
    <property type="component" value="Unassembled WGS sequence"/>
</dbReference>
<evidence type="ECO:0000256" key="1">
    <source>
        <dbReference type="SAM" id="MobiDB-lite"/>
    </source>
</evidence>
<dbReference type="EMBL" id="SWKU01000006">
    <property type="protein sequence ID" value="KAF3005840.1"/>
    <property type="molecule type" value="Genomic_DNA"/>
</dbReference>
<sequence length="124" mass="14436">MCGRTNFKRDHACDHVVPLEPCDKYAHELSMCFADPNGARKFDWKNMEEAPPSSDPCRFCREGKDIEGAWRFGVYWKDSDRWVERTEEEDEEEDEQEDGEEEGEAEPNAGEKEDAQQQNSQITK</sequence>
<organism evidence="2 3">
    <name type="scientific">Curvularia kusanoi</name>
    <name type="common">Cochliobolus kusanoi</name>
    <dbReference type="NCBI Taxonomy" id="90978"/>
    <lineage>
        <taxon>Eukaryota</taxon>
        <taxon>Fungi</taxon>
        <taxon>Dikarya</taxon>
        <taxon>Ascomycota</taxon>
        <taxon>Pezizomycotina</taxon>
        <taxon>Dothideomycetes</taxon>
        <taxon>Pleosporomycetidae</taxon>
        <taxon>Pleosporales</taxon>
        <taxon>Pleosporineae</taxon>
        <taxon>Pleosporaceae</taxon>
        <taxon>Curvularia</taxon>
    </lineage>
</organism>
<comment type="caution">
    <text evidence="2">The sequence shown here is derived from an EMBL/GenBank/DDBJ whole genome shotgun (WGS) entry which is preliminary data.</text>
</comment>
<dbReference type="OrthoDB" id="10400878at2759"/>
<name>A0A9P4W8N8_CURKU</name>
<feature type="compositionally biased region" description="Acidic residues" evidence="1">
    <location>
        <begin position="86"/>
        <end position="105"/>
    </location>
</feature>
<evidence type="ECO:0000313" key="2">
    <source>
        <dbReference type="EMBL" id="KAF3005840.1"/>
    </source>
</evidence>
<evidence type="ECO:0000313" key="3">
    <source>
        <dbReference type="Proteomes" id="UP000801428"/>
    </source>
</evidence>
<feature type="region of interest" description="Disordered" evidence="1">
    <location>
        <begin position="81"/>
        <end position="124"/>
    </location>
</feature>
<reference evidence="2" key="1">
    <citation type="submission" date="2019-04" db="EMBL/GenBank/DDBJ databases">
        <title>Sequencing of skin fungus with MAO and IRED activity.</title>
        <authorList>
            <person name="Marsaioli A.J."/>
            <person name="Bonatto J.M.C."/>
            <person name="Reis Junior O."/>
        </authorList>
    </citation>
    <scope>NUCLEOTIDE SEQUENCE</scope>
    <source>
        <strain evidence="2">30M1</strain>
    </source>
</reference>
<gene>
    <name evidence="2" type="ORF">E8E13_008663</name>
</gene>
<dbReference type="AlphaFoldDB" id="A0A9P4W8N8"/>
<keyword evidence="3" id="KW-1185">Reference proteome</keyword>
<accession>A0A9P4W8N8</accession>
<proteinExistence type="predicted"/>
<protein>
    <submittedName>
        <fullName evidence="2">Uncharacterized protein</fullName>
    </submittedName>
</protein>